<proteinExistence type="predicted"/>
<evidence type="ECO:0000259" key="1">
    <source>
        <dbReference type="Pfam" id="PF04862"/>
    </source>
</evidence>
<evidence type="ECO:0000313" key="2">
    <source>
        <dbReference type="EMBL" id="MFB9628418.1"/>
    </source>
</evidence>
<accession>A0ABV5SBH7</accession>
<comment type="caution">
    <text evidence="2">The sequence shown here is derived from an EMBL/GenBank/DDBJ whole genome shotgun (WGS) entry which is preliminary data.</text>
</comment>
<dbReference type="Pfam" id="PF04862">
    <property type="entry name" value="DUF642"/>
    <property type="match status" value="1"/>
</dbReference>
<evidence type="ECO:0000313" key="3">
    <source>
        <dbReference type="Proteomes" id="UP001589532"/>
    </source>
</evidence>
<dbReference type="Proteomes" id="UP001589532">
    <property type="component" value="Unassembled WGS sequence"/>
</dbReference>
<feature type="domain" description="DUF642" evidence="1">
    <location>
        <begin position="101"/>
        <end position="257"/>
    </location>
</feature>
<dbReference type="EMBL" id="JBHMBW010000042">
    <property type="protein sequence ID" value="MFB9628418.1"/>
    <property type="molecule type" value="Genomic_DNA"/>
</dbReference>
<dbReference type="InterPro" id="IPR027576">
    <property type="entry name" value="Choice_anch_C_dom"/>
</dbReference>
<keyword evidence="3" id="KW-1185">Reference proteome</keyword>
<organism evidence="2 3">
    <name type="scientific">Nonomuraea helvata</name>
    <dbReference type="NCBI Taxonomy" id="37484"/>
    <lineage>
        <taxon>Bacteria</taxon>
        <taxon>Bacillati</taxon>
        <taxon>Actinomycetota</taxon>
        <taxon>Actinomycetes</taxon>
        <taxon>Streptosporangiales</taxon>
        <taxon>Streptosporangiaceae</taxon>
        <taxon>Nonomuraea</taxon>
    </lineage>
</organism>
<reference evidence="2 3" key="1">
    <citation type="submission" date="2024-09" db="EMBL/GenBank/DDBJ databases">
        <authorList>
            <person name="Sun Q."/>
            <person name="Mori K."/>
        </authorList>
    </citation>
    <scope>NUCLEOTIDE SEQUENCE [LARGE SCALE GENOMIC DNA]</scope>
    <source>
        <strain evidence="2 3">JCM 3143</strain>
    </source>
</reference>
<sequence>MSLSVITLRCSVKRAIVAMALENEHLDDGIKSAIHSRNRVLRRKIMTADISSAHRRVSAPSRLRDRSAHASPWRRLCVGAGLTGALAVALAPTPAAATAKLGNGSFEQLDITPDYFQNFIIGESIGTWQVSAGSVDLARTNFWQASDGSQSVDLNGGTDSPPGGVRQTIATRPGESYEVVFSLAGNPGGLPTVKTGQVLVNGAVVQSFSFDISGATKANMGYQTRKVRFTATGLSATLEFRSTTSSAYGPVIDDVDVDRCACSSP</sequence>
<name>A0ABV5SBH7_9ACTN</name>
<gene>
    <name evidence="2" type="ORF">ACFFSA_35500</name>
</gene>
<dbReference type="InterPro" id="IPR006946">
    <property type="entry name" value="DGR2-like_dom"/>
</dbReference>
<protein>
    <submittedName>
        <fullName evidence="2">Choice-of-anchor C family protein</fullName>
    </submittedName>
</protein>
<dbReference type="NCBIfam" id="TIGR04362">
    <property type="entry name" value="choice_anch_C"/>
    <property type="match status" value="1"/>
</dbReference>
<dbReference type="Gene3D" id="2.60.120.260">
    <property type="entry name" value="Galactose-binding domain-like"/>
    <property type="match status" value="1"/>
</dbReference>
<dbReference type="RefSeq" id="WP_345001297.1">
    <property type="nucleotide sequence ID" value="NZ_BAAAXV010000009.1"/>
</dbReference>